<dbReference type="CDD" id="cd24152">
    <property type="entry name" value="ASKHA_NBD_ROK-like"/>
    <property type="match status" value="1"/>
</dbReference>
<comment type="similarity">
    <text evidence="1">Belongs to the ROK (NagC/XylR) family.</text>
</comment>
<gene>
    <name evidence="2" type="ORF">U725_01988</name>
</gene>
<evidence type="ECO:0000313" key="3">
    <source>
        <dbReference type="Proteomes" id="UP000028401"/>
    </source>
</evidence>
<sequence>MSKYIAFDIGGTFIKYGVVDDSGKILKKGKISTPQTEKPFLESLSEKVKVVQKEYQNILGIGISVPGTPNSKGVMVNFRSLTQMYGLALKEKLNNLTQLPVVVENDANAAAIAEKWIGAGKKYSNYMVMVLGTGIGGGIVINNQIYRGGHGIAGEFGWVLNHGINKVGELEEVSQNFKSATVMGLLRRYNQAMESITHNNFSELTEAKAVIDLVVANDQVATIIFDEFLTDLTINLMNLTACFDPEVILIGGGISANDYVVEKIQEKWEELIIRHFGLNRIKQQGLLTEIKRTDLQNDAGMIGAAYTVRIALKKK</sequence>
<dbReference type="PANTHER" id="PTHR18964">
    <property type="entry name" value="ROK (REPRESSOR, ORF, KINASE) FAMILY"/>
    <property type="match status" value="1"/>
</dbReference>
<dbReference type="Gene3D" id="3.30.420.40">
    <property type="match status" value="2"/>
</dbReference>
<organism evidence="2 3">
    <name type="scientific">Lactococcus cremoris subsp. cremoris GE214</name>
    <dbReference type="NCBI Taxonomy" id="1415168"/>
    <lineage>
        <taxon>Bacteria</taxon>
        <taxon>Bacillati</taxon>
        <taxon>Bacillota</taxon>
        <taxon>Bacilli</taxon>
        <taxon>Lactobacillales</taxon>
        <taxon>Streptococcaceae</taxon>
        <taxon>Lactococcus</taxon>
        <taxon>Lactococcus cremoris subsp. cremoris</taxon>
    </lineage>
</organism>
<protein>
    <submittedName>
        <fullName evidence="2">Putative sugar kinase</fullName>
    </submittedName>
</protein>
<dbReference type="Proteomes" id="UP000028401">
    <property type="component" value="Unassembled WGS sequence"/>
</dbReference>
<dbReference type="PANTHER" id="PTHR18964:SF170">
    <property type="entry name" value="SUGAR KINASE"/>
    <property type="match status" value="1"/>
</dbReference>
<dbReference type="Pfam" id="PF00480">
    <property type="entry name" value="ROK"/>
    <property type="match status" value="1"/>
</dbReference>
<dbReference type="EMBL" id="AZSI01000105">
    <property type="protein sequence ID" value="KEY61873.1"/>
    <property type="molecule type" value="Genomic_DNA"/>
</dbReference>
<accession>A0A084A994</accession>
<dbReference type="RefSeq" id="WP_042748621.1">
    <property type="nucleotide sequence ID" value="NZ_AZSI01000105.1"/>
</dbReference>
<comment type="caution">
    <text evidence="2">The sequence shown here is derived from an EMBL/GenBank/DDBJ whole genome shotgun (WGS) entry which is preliminary data.</text>
</comment>
<dbReference type="GO" id="GO:0016301">
    <property type="term" value="F:kinase activity"/>
    <property type="evidence" value="ECO:0007669"/>
    <property type="project" value="UniProtKB-KW"/>
</dbReference>
<dbReference type="InterPro" id="IPR043129">
    <property type="entry name" value="ATPase_NBD"/>
</dbReference>
<reference evidence="2 3" key="1">
    <citation type="submission" date="2014-06" db="EMBL/GenBank/DDBJ databases">
        <title>Draft genome sequence of the putrescine producing strain Lactococcus lactis subsp cremoris GE214.</title>
        <authorList>
            <person name="Ladero V."/>
            <person name="Linares D.M."/>
            <person name="del Rio B."/>
            <person name="Mayo B."/>
            <person name="Martin M.C."/>
            <person name="Fernandez M."/>
            <person name="Alvarez M.A."/>
        </authorList>
    </citation>
    <scope>NUCLEOTIDE SEQUENCE [LARGE SCALE GENOMIC DNA]</scope>
    <source>
        <strain evidence="2 3">GE214</strain>
    </source>
</reference>
<name>A0A084A994_LACLC</name>
<dbReference type="PATRIC" id="fig|1415168.3.peg.2063"/>
<proteinExistence type="inferred from homology"/>
<keyword evidence="2" id="KW-0808">Transferase</keyword>
<dbReference type="SUPFAM" id="SSF53067">
    <property type="entry name" value="Actin-like ATPase domain"/>
    <property type="match status" value="1"/>
</dbReference>
<evidence type="ECO:0000256" key="1">
    <source>
        <dbReference type="ARBA" id="ARBA00006479"/>
    </source>
</evidence>
<evidence type="ECO:0000313" key="2">
    <source>
        <dbReference type="EMBL" id="KEY61873.1"/>
    </source>
</evidence>
<keyword evidence="2" id="KW-0418">Kinase</keyword>
<dbReference type="AlphaFoldDB" id="A0A084A994"/>
<dbReference type="InterPro" id="IPR000600">
    <property type="entry name" value="ROK"/>
</dbReference>